<dbReference type="GO" id="GO:0004592">
    <property type="term" value="F:pantoate-beta-alanine ligase activity"/>
    <property type="evidence" value="ECO:0007669"/>
    <property type="project" value="UniProtKB-EC"/>
</dbReference>
<keyword evidence="4" id="KW-0436">Ligase</keyword>
<keyword evidence="7" id="KW-0067">ATP-binding</keyword>
<dbReference type="Gene3D" id="3.30.1300.10">
    <property type="entry name" value="Pantoate-beta-alanine ligase, C-terminal domain"/>
    <property type="match status" value="1"/>
</dbReference>
<keyword evidence="5" id="KW-0566">Pantothenate biosynthesis</keyword>
<comment type="catalytic activity">
    <reaction evidence="8">
        <text>(R)-pantoate + beta-alanine + ATP = (R)-pantothenate + AMP + diphosphate + H(+)</text>
        <dbReference type="Rhea" id="RHEA:10912"/>
        <dbReference type="ChEBI" id="CHEBI:15378"/>
        <dbReference type="ChEBI" id="CHEBI:15980"/>
        <dbReference type="ChEBI" id="CHEBI:29032"/>
        <dbReference type="ChEBI" id="CHEBI:30616"/>
        <dbReference type="ChEBI" id="CHEBI:33019"/>
        <dbReference type="ChEBI" id="CHEBI:57966"/>
        <dbReference type="ChEBI" id="CHEBI:456215"/>
        <dbReference type="EC" id="6.3.2.1"/>
    </reaction>
</comment>
<dbReference type="NCBIfam" id="TIGR00018">
    <property type="entry name" value="panC"/>
    <property type="match status" value="1"/>
</dbReference>
<dbReference type="Pfam" id="PF02569">
    <property type="entry name" value="Pantoate_ligase"/>
    <property type="match status" value="1"/>
</dbReference>
<dbReference type="HAMAP" id="MF_00158">
    <property type="entry name" value="PanC"/>
    <property type="match status" value="1"/>
</dbReference>
<evidence type="ECO:0000256" key="8">
    <source>
        <dbReference type="ARBA" id="ARBA00048258"/>
    </source>
</evidence>
<evidence type="ECO:0000256" key="2">
    <source>
        <dbReference type="ARBA" id="ARBA00009256"/>
    </source>
</evidence>
<dbReference type="InterPro" id="IPR014729">
    <property type="entry name" value="Rossmann-like_a/b/a_fold"/>
</dbReference>
<gene>
    <name evidence="9" type="ORF">UFOPK1506_00629</name>
</gene>
<dbReference type="InterPro" id="IPR042176">
    <property type="entry name" value="Pantoate_ligase_C"/>
</dbReference>
<evidence type="ECO:0000256" key="6">
    <source>
        <dbReference type="ARBA" id="ARBA00022741"/>
    </source>
</evidence>
<keyword evidence="6" id="KW-0547">Nucleotide-binding</keyword>
<evidence type="ECO:0000256" key="5">
    <source>
        <dbReference type="ARBA" id="ARBA00022655"/>
    </source>
</evidence>
<comment type="pathway">
    <text evidence="1">Cofactor biosynthesis; (R)-pantothenate biosynthesis; (R)-pantothenate from (R)-pantoate and beta-alanine: step 1/1.</text>
</comment>
<dbReference type="GO" id="GO:0005829">
    <property type="term" value="C:cytosol"/>
    <property type="evidence" value="ECO:0007669"/>
    <property type="project" value="TreeGrafter"/>
</dbReference>
<dbReference type="PANTHER" id="PTHR21299">
    <property type="entry name" value="CYTIDYLATE KINASE/PANTOATE-BETA-ALANINE LIGASE"/>
    <property type="match status" value="1"/>
</dbReference>
<dbReference type="InterPro" id="IPR003721">
    <property type="entry name" value="Pantoate_ligase"/>
</dbReference>
<evidence type="ECO:0000256" key="3">
    <source>
        <dbReference type="ARBA" id="ARBA00012219"/>
    </source>
</evidence>
<evidence type="ECO:0000256" key="7">
    <source>
        <dbReference type="ARBA" id="ARBA00022840"/>
    </source>
</evidence>
<accession>A0A6J6CW41</accession>
<proteinExistence type="inferred from homology"/>
<dbReference type="PANTHER" id="PTHR21299:SF1">
    <property type="entry name" value="PANTOATE--BETA-ALANINE LIGASE"/>
    <property type="match status" value="1"/>
</dbReference>
<evidence type="ECO:0000256" key="4">
    <source>
        <dbReference type="ARBA" id="ARBA00022598"/>
    </source>
</evidence>
<dbReference type="Gene3D" id="3.40.50.620">
    <property type="entry name" value="HUPs"/>
    <property type="match status" value="1"/>
</dbReference>
<comment type="similarity">
    <text evidence="2">Belongs to the pantothenate synthetase family.</text>
</comment>
<dbReference type="SUPFAM" id="SSF52374">
    <property type="entry name" value="Nucleotidylyl transferase"/>
    <property type="match status" value="1"/>
</dbReference>
<dbReference type="GO" id="GO:0005524">
    <property type="term" value="F:ATP binding"/>
    <property type="evidence" value="ECO:0007669"/>
    <property type="project" value="UniProtKB-KW"/>
</dbReference>
<reference evidence="9" key="1">
    <citation type="submission" date="2020-05" db="EMBL/GenBank/DDBJ databases">
        <authorList>
            <person name="Chiriac C."/>
            <person name="Salcher M."/>
            <person name="Ghai R."/>
            <person name="Kavagutti S V."/>
        </authorList>
    </citation>
    <scope>NUCLEOTIDE SEQUENCE</scope>
</reference>
<evidence type="ECO:0000256" key="1">
    <source>
        <dbReference type="ARBA" id="ARBA00004990"/>
    </source>
</evidence>
<dbReference type="AlphaFoldDB" id="A0A6J6CW41"/>
<dbReference type="EC" id="6.3.2.1" evidence="3"/>
<protein>
    <recommendedName>
        <fullName evidence="3">pantoate--beta-alanine ligase (AMP-forming)</fullName>
        <ecNumber evidence="3">6.3.2.1</ecNumber>
    </recommendedName>
</protein>
<organism evidence="9">
    <name type="scientific">freshwater metagenome</name>
    <dbReference type="NCBI Taxonomy" id="449393"/>
    <lineage>
        <taxon>unclassified sequences</taxon>
        <taxon>metagenomes</taxon>
        <taxon>ecological metagenomes</taxon>
    </lineage>
</organism>
<dbReference type="GO" id="GO:0015940">
    <property type="term" value="P:pantothenate biosynthetic process"/>
    <property type="evidence" value="ECO:0007669"/>
    <property type="project" value="UniProtKB-UniPathway"/>
</dbReference>
<evidence type="ECO:0000313" key="9">
    <source>
        <dbReference type="EMBL" id="CAB4553928.1"/>
    </source>
</evidence>
<sequence>MQHLKDLAVWSEPVEELAFVPTMGALHDGHLALIKSAKKFGKRVLVSVYVNPTQFESSTDLAKYPKTLSQDLELAAGAGADYLWTPSVEEIYPEGLANVQLISAGPLGDLYEGASRPNHFSGVLTVINRLFTLVNPRYAMFGEKDFQQLFLIKKFAEQQFPTISIITGETIRDRNGIALSSRNSRLSSDELIIAQVLPRAQRTAKEYDSLSSVQVALAEVFAQEPGFTLDYAAIVDPETLLPVTGDFTGQVQVLLAGWIGSVRLIDNFAHHVKGRS</sequence>
<dbReference type="UniPathway" id="UPA00028">
    <property type="reaction ID" value="UER00005"/>
</dbReference>
<name>A0A6J6CW41_9ZZZZ</name>
<dbReference type="EMBL" id="CAEZSV010000098">
    <property type="protein sequence ID" value="CAB4553928.1"/>
    <property type="molecule type" value="Genomic_DNA"/>
</dbReference>